<dbReference type="Pfam" id="PF22890">
    <property type="entry name" value="TPR_EMC2"/>
    <property type="match status" value="1"/>
</dbReference>
<dbReference type="OrthoDB" id="124397at2759"/>
<keyword evidence="4" id="KW-0256">Endoplasmic reticulum</keyword>
<dbReference type="InterPro" id="IPR039856">
    <property type="entry name" value="EMC2-like"/>
</dbReference>
<evidence type="ECO:0000256" key="1">
    <source>
        <dbReference type="ARBA" id="ARBA00022737"/>
    </source>
</evidence>
<dbReference type="InterPro" id="IPR019734">
    <property type="entry name" value="TPR_rpt"/>
</dbReference>
<feature type="repeat" description="TPR" evidence="3">
    <location>
        <begin position="160"/>
        <end position="193"/>
    </location>
</feature>
<accession>A0A0G2E507</accession>
<evidence type="ECO:0000256" key="4">
    <source>
        <dbReference type="RuleBase" id="RU367091"/>
    </source>
</evidence>
<dbReference type="PROSITE" id="PS50005">
    <property type="entry name" value="TPR"/>
    <property type="match status" value="1"/>
</dbReference>
<sequence length="312" mass="34688">MSTAVVSQPQGLSSPVDALHLSQKAPEVLRRPAPSTKSFPLSLIESSETPETWGEYEQLFSACLRTGDDKSAHLCLERLTARFGATNERVMGLRGVYQEAVAQNQSDLESILKEYNAILAENPVNVPIRKRRVTLLQSMQRYTDAITSMVDYLEHFPTDVEGWVHLANLYQSQGMSPQALFSLEEALLIAPNAWNLHARLGELSFVAANSSNTSDDARGLLVDALRRFSRSLELCEGYLRGLYGLKMTSDRLLKTPSAKSNSNEPSKDTLQRLNKMATESLSQIVETWSATASETKHSEQEIIATKELLSRK</sequence>
<name>A0A0G2E507_PHACM</name>
<evidence type="ECO:0000313" key="6">
    <source>
        <dbReference type="EMBL" id="KKY17401.1"/>
    </source>
</evidence>
<comment type="function">
    <text evidence="4">Part of the endoplasmic reticulum membrane protein complex (EMC) that enables the energy-independent insertion into endoplasmic reticulum membranes of newly synthesized membrane proteins.</text>
</comment>
<gene>
    <name evidence="6" type="ORF">UCRPC4_g05645</name>
</gene>
<dbReference type="Gene3D" id="1.25.40.10">
    <property type="entry name" value="Tetratricopeptide repeat domain"/>
    <property type="match status" value="1"/>
</dbReference>
<organism evidence="6 7">
    <name type="scientific">Phaeomoniella chlamydospora</name>
    <name type="common">Phaeoacremonium chlamydosporum</name>
    <dbReference type="NCBI Taxonomy" id="158046"/>
    <lineage>
        <taxon>Eukaryota</taxon>
        <taxon>Fungi</taxon>
        <taxon>Dikarya</taxon>
        <taxon>Ascomycota</taxon>
        <taxon>Pezizomycotina</taxon>
        <taxon>Eurotiomycetes</taxon>
        <taxon>Chaetothyriomycetidae</taxon>
        <taxon>Phaeomoniellales</taxon>
        <taxon>Phaeomoniellaceae</taxon>
        <taxon>Phaeomoniella</taxon>
    </lineage>
</organism>
<evidence type="ECO:0000256" key="3">
    <source>
        <dbReference type="PROSITE-ProRule" id="PRU00339"/>
    </source>
</evidence>
<keyword evidence="7" id="KW-1185">Reference proteome</keyword>
<keyword evidence="2 3" id="KW-0802">TPR repeat</keyword>
<dbReference type="InterPro" id="IPR055217">
    <property type="entry name" value="TPR_EMC2"/>
</dbReference>
<reference evidence="6 7" key="2">
    <citation type="submission" date="2015-05" db="EMBL/GenBank/DDBJ databases">
        <authorList>
            <person name="Morales-Cruz A."/>
            <person name="Amrine K.C."/>
            <person name="Cantu D."/>
        </authorList>
    </citation>
    <scope>NUCLEOTIDE SEQUENCE [LARGE SCALE GENOMIC DNA]</scope>
    <source>
        <strain evidence="6">UCRPC4</strain>
    </source>
</reference>
<reference evidence="6 7" key="1">
    <citation type="submission" date="2015-05" db="EMBL/GenBank/DDBJ databases">
        <title>Distinctive expansion of gene families associated with plant cell wall degradation and secondary metabolism in the genomes of grapevine trunk pathogens.</title>
        <authorList>
            <person name="Lawrence D.P."/>
            <person name="Travadon R."/>
            <person name="Rolshausen P.E."/>
            <person name="Baumgartner K."/>
        </authorList>
    </citation>
    <scope>NUCLEOTIDE SEQUENCE [LARGE SCALE GENOMIC DNA]</scope>
    <source>
        <strain evidence="6">UCRPC4</strain>
    </source>
</reference>
<dbReference type="Proteomes" id="UP000053317">
    <property type="component" value="Unassembled WGS sequence"/>
</dbReference>
<dbReference type="SUPFAM" id="SSF48452">
    <property type="entry name" value="TPR-like"/>
    <property type="match status" value="1"/>
</dbReference>
<keyword evidence="1" id="KW-0677">Repeat</keyword>
<evidence type="ECO:0000313" key="7">
    <source>
        <dbReference type="Proteomes" id="UP000053317"/>
    </source>
</evidence>
<keyword evidence="4" id="KW-0472">Membrane</keyword>
<protein>
    <recommendedName>
        <fullName evidence="4">ER membrane protein complex subunit 2</fullName>
    </recommendedName>
</protein>
<dbReference type="GO" id="GO:0072546">
    <property type="term" value="C:EMC complex"/>
    <property type="evidence" value="ECO:0007669"/>
    <property type="project" value="UniProtKB-UniRule"/>
</dbReference>
<proteinExistence type="inferred from homology"/>
<evidence type="ECO:0000259" key="5">
    <source>
        <dbReference type="Pfam" id="PF22890"/>
    </source>
</evidence>
<dbReference type="AlphaFoldDB" id="A0A0G2E507"/>
<feature type="domain" description="EMC2 TPR-like" evidence="5">
    <location>
        <begin position="112"/>
        <end position="206"/>
    </location>
</feature>
<comment type="subunit">
    <text evidence="4">Component of the ER membrane protein complex (EMC).</text>
</comment>
<dbReference type="InterPro" id="IPR011990">
    <property type="entry name" value="TPR-like_helical_dom_sf"/>
</dbReference>
<dbReference type="PANTHER" id="PTHR12760">
    <property type="entry name" value="TETRATRICOPEPTIDE REPEAT PROTEIN"/>
    <property type="match status" value="1"/>
</dbReference>
<comment type="similarity">
    <text evidence="4">Belongs to the EMC2 family.</text>
</comment>
<comment type="subcellular location">
    <subcellularLocation>
        <location evidence="4">Endoplasmic reticulum membrane</location>
        <topology evidence="4">Peripheral membrane protein</topology>
        <orientation evidence="4">Cytoplasmic side</orientation>
    </subcellularLocation>
</comment>
<dbReference type="EMBL" id="LCWF01000147">
    <property type="protein sequence ID" value="KKY17401.1"/>
    <property type="molecule type" value="Genomic_DNA"/>
</dbReference>
<comment type="caution">
    <text evidence="6">The sequence shown here is derived from an EMBL/GenBank/DDBJ whole genome shotgun (WGS) entry which is preliminary data.</text>
</comment>
<evidence type="ECO:0000256" key="2">
    <source>
        <dbReference type="ARBA" id="ARBA00022803"/>
    </source>
</evidence>